<feature type="compositionally biased region" description="Acidic residues" evidence="1">
    <location>
        <begin position="95"/>
        <end position="104"/>
    </location>
</feature>
<reference evidence="3" key="1">
    <citation type="journal article" date="2016" name="Nat. Commun.">
        <title>The Gonium pectorale genome demonstrates co-option of cell cycle regulation during the evolution of multicellularity.</title>
        <authorList>
            <person name="Hanschen E.R."/>
            <person name="Marriage T.N."/>
            <person name="Ferris P.J."/>
            <person name="Hamaji T."/>
            <person name="Toyoda A."/>
            <person name="Fujiyama A."/>
            <person name="Neme R."/>
            <person name="Noguchi H."/>
            <person name="Minakuchi Y."/>
            <person name="Suzuki M."/>
            <person name="Kawai-Toyooka H."/>
            <person name="Smith D.R."/>
            <person name="Sparks H."/>
            <person name="Anderson J."/>
            <person name="Bakaric R."/>
            <person name="Luria V."/>
            <person name="Karger A."/>
            <person name="Kirschner M.W."/>
            <person name="Durand P.M."/>
            <person name="Michod R.E."/>
            <person name="Nozaki H."/>
            <person name="Olson B.J."/>
        </authorList>
    </citation>
    <scope>NUCLEOTIDE SEQUENCE [LARGE SCALE GENOMIC DNA]</scope>
    <source>
        <strain evidence="3">NIES-2863</strain>
    </source>
</reference>
<dbReference type="SUPFAM" id="SSF48371">
    <property type="entry name" value="ARM repeat"/>
    <property type="match status" value="1"/>
</dbReference>
<keyword evidence="3" id="KW-1185">Reference proteome</keyword>
<feature type="region of interest" description="Disordered" evidence="1">
    <location>
        <begin position="304"/>
        <end position="354"/>
    </location>
</feature>
<dbReference type="InterPro" id="IPR016024">
    <property type="entry name" value="ARM-type_fold"/>
</dbReference>
<feature type="compositionally biased region" description="Gly residues" evidence="1">
    <location>
        <begin position="318"/>
        <end position="332"/>
    </location>
</feature>
<feature type="region of interest" description="Disordered" evidence="1">
    <location>
        <begin position="401"/>
        <end position="458"/>
    </location>
</feature>
<protein>
    <submittedName>
        <fullName evidence="2">Uncharacterized protein</fullName>
    </submittedName>
</protein>
<proteinExistence type="predicted"/>
<dbReference type="Proteomes" id="UP000075714">
    <property type="component" value="Unassembled WGS sequence"/>
</dbReference>
<feature type="region of interest" description="Disordered" evidence="1">
    <location>
        <begin position="193"/>
        <end position="219"/>
    </location>
</feature>
<evidence type="ECO:0000256" key="1">
    <source>
        <dbReference type="SAM" id="MobiDB-lite"/>
    </source>
</evidence>
<accession>A0A150GUZ7</accession>
<name>A0A150GUZ7_GONPE</name>
<comment type="caution">
    <text evidence="2">The sequence shown here is derived from an EMBL/GenBank/DDBJ whole genome shotgun (WGS) entry which is preliminary data.</text>
</comment>
<dbReference type="EMBL" id="LSYV01000007">
    <property type="protein sequence ID" value="KXZ53696.1"/>
    <property type="molecule type" value="Genomic_DNA"/>
</dbReference>
<feature type="compositionally biased region" description="Low complexity" evidence="1">
    <location>
        <begin position="304"/>
        <end position="317"/>
    </location>
</feature>
<feature type="region of interest" description="Disordered" evidence="1">
    <location>
        <begin position="95"/>
        <end position="140"/>
    </location>
</feature>
<feature type="compositionally biased region" description="Low complexity" evidence="1">
    <location>
        <begin position="108"/>
        <end position="118"/>
    </location>
</feature>
<feature type="compositionally biased region" description="Basic and acidic residues" evidence="1">
    <location>
        <begin position="340"/>
        <end position="350"/>
    </location>
</feature>
<evidence type="ECO:0000313" key="3">
    <source>
        <dbReference type="Proteomes" id="UP000075714"/>
    </source>
</evidence>
<feature type="compositionally biased region" description="Low complexity" evidence="1">
    <location>
        <begin position="410"/>
        <end position="441"/>
    </location>
</feature>
<feature type="compositionally biased region" description="Acidic residues" evidence="1">
    <location>
        <begin position="123"/>
        <end position="132"/>
    </location>
</feature>
<feature type="compositionally biased region" description="Low complexity" evidence="1">
    <location>
        <begin position="449"/>
        <end position="458"/>
    </location>
</feature>
<sequence>MMAMNEEVPQSIALTPQVSFAQVFATPKQLPLTTTPQLVLLNLLAHVTLSPAALRAVVSSQRLIPSLVRALASTPDDRFRSLALQTLADWLREGDDDSAEEGDVAQERAGNTRAAGRRGVADGDGDVGEEEPSPSSSSAAFTAADHAALVHRLLDAGLAGAITGCMRRSNSAPVLRDATACLLALLAPGGGGGGGGGGARGGAPGGHGPGRAHGGGPAGLTGVELPAGAALEGALRGRVRAELVKAGLVPALLEALGRPPSYWRYWLCINMGVVGARLLELQWWLLVVGRICLLPEAPAEDAAAGPAEGRAASHGGSSTSGGGGGAPSGGKRGTGKHSKRDRDGEREHAPPSRVTQWLAGAEQVLASPVLQVYAASIAGSGAAGGGSTAAGATAVVGMPAAASGKGQDGTAGAAAAASGGEGSSASGGEAEGPATAAEAGGRAQPNGPSPAAAAAAGSSEAAAPRRALALLSAAVAAVSRREALLPSGSPLALLPAAERNVTPDWRAQQRDRIRKAAEEARAAAAQASATSAVDVLSAAMAQL</sequence>
<dbReference type="AlphaFoldDB" id="A0A150GUZ7"/>
<organism evidence="2 3">
    <name type="scientific">Gonium pectorale</name>
    <name type="common">Green alga</name>
    <dbReference type="NCBI Taxonomy" id="33097"/>
    <lineage>
        <taxon>Eukaryota</taxon>
        <taxon>Viridiplantae</taxon>
        <taxon>Chlorophyta</taxon>
        <taxon>core chlorophytes</taxon>
        <taxon>Chlorophyceae</taxon>
        <taxon>CS clade</taxon>
        <taxon>Chlamydomonadales</taxon>
        <taxon>Volvocaceae</taxon>
        <taxon>Gonium</taxon>
    </lineage>
</organism>
<evidence type="ECO:0000313" key="2">
    <source>
        <dbReference type="EMBL" id="KXZ53696.1"/>
    </source>
</evidence>
<gene>
    <name evidence="2" type="ORF">GPECTOR_6g613</name>
</gene>
<dbReference type="OrthoDB" id="547212at2759"/>